<accession>A0A177CYF7</accession>
<dbReference type="InParanoid" id="A0A177CYF7"/>
<dbReference type="GeneID" id="28770530"/>
<reference evidence="2 3" key="1">
    <citation type="submission" date="2016-05" db="EMBL/GenBank/DDBJ databases">
        <title>Comparative analysis of secretome profiles of manganese(II)-oxidizing ascomycete fungi.</title>
        <authorList>
            <consortium name="DOE Joint Genome Institute"/>
            <person name="Zeiner C.A."/>
            <person name="Purvine S.O."/>
            <person name="Zink E.M."/>
            <person name="Wu S."/>
            <person name="Pasa-Tolic L."/>
            <person name="Chaput D.L."/>
            <person name="Haridas S."/>
            <person name="Grigoriev I.V."/>
            <person name="Santelli C.M."/>
            <person name="Hansel C.M."/>
        </authorList>
    </citation>
    <scope>NUCLEOTIDE SEQUENCE [LARGE SCALE GENOMIC DNA]</scope>
    <source>
        <strain evidence="2 3">AP3s5-JAC2a</strain>
    </source>
</reference>
<dbReference type="AlphaFoldDB" id="A0A177CYF7"/>
<evidence type="ECO:0000313" key="3">
    <source>
        <dbReference type="Proteomes" id="UP000077069"/>
    </source>
</evidence>
<keyword evidence="3" id="KW-1185">Reference proteome</keyword>
<gene>
    <name evidence="2" type="ORF">CC84DRAFT_65750</name>
</gene>
<protein>
    <submittedName>
        <fullName evidence="2">Uncharacterized protein</fullName>
    </submittedName>
</protein>
<proteinExistence type="predicted"/>
<evidence type="ECO:0000313" key="2">
    <source>
        <dbReference type="EMBL" id="OAG12068.1"/>
    </source>
</evidence>
<sequence>MERSRDAFGVRCDGASRETRNTVKSSRRCKSVAARRPLVDARASISRGAPANPPGLGVNSETQKASGWASGWASCNATLAAASGPCVQARGGERDCPTRRQSQLDSSLTWKRTPRPQVFQSGPAVQLSSVSWLLLYCVCFSGRGNQSLLNFHKPCPKIQTSLAASLWNLCPDVTYQEPLPQFALSWMRISRGETVAVAASPRMT</sequence>
<dbReference type="RefSeq" id="XP_018042433.1">
    <property type="nucleotide sequence ID" value="XM_018187044.1"/>
</dbReference>
<evidence type="ECO:0000256" key="1">
    <source>
        <dbReference type="SAM" id="MobiDB-lite"/>
    </source>
</evidence>
<dbReference type="Proteomes" id="UP000077069">
    <property type="component" value="Unassembled WGS sequence"/>
</dbReference>
<organism evidence="2 3">
    <name type="scientific">Paraphaeosphaeria sporulosa</name>
    <dbReference type="NCBI Taxonomy" id="1460663"/>
    <lineage>
        <taxon>Eukaryota</taxon>
        <taxon>Fungi</taxon>
        <taxon>Dikarya</taxon>
        <taxon>Ascomycota</taxon>
        <taxon>Pezizomycotina</taxon>
        <taxon>Dothideomycetes</taxon>
        <taxon>Pleosporomycetidae</taxon>
        <taxon>Pleosporales</taxon>
        <taxon>Massarineae</taxon>
        <taxon>Didymosphaeriaceae</taxon>
        <taxon>Paraphaeosphaeria</taxon>
    </lineage>
</organism>
<dbReference type="EMBL" id="KV441548">
    <property type="protein sequence ID" value="OAG12068.1"/>
    <property type="molecule type" value="Genomic_DNA"/>
</dbReference>
<name>A0A177CYF7_9PLEO</name>
<feature type="region of interest" description="Disordered" evidence="1">
    <location>
        <begin position="43"/>
        <end position="62"/>
    </location>
</feature>